<name>A0ACB6YX39_THEGA</name>
<reference evidence="1" key="2">
    <citation type="journal article" date="2020" name="Nat. Commun.">
        <title>Large-scale genome sequencing of mycorrhizal fungi provides insights into the early evolution of symbiotic traits.</title>
        <authorList>
            <person name="Miyauchi S."/>
            <person name="Kiss E."/>
            <person name="Kuo A."/>
            <person name="Drula E."/>
            <person name="Kohler A."/>
            <person name="Sanchez-Garcia M."/>
            <person name="Morin E."/>
            <person name="Andreopoulos B."/>
            <person name="Barry K.W."/>
            <person name="Bonito G."/>
            <person name="Buee M."/>
            <person name="Carver A."/>
            <person name="Chen C."/>
            <person name="Cichocki N."/>
            <person name="Clum A."/>
            <person name="Culley D."/>
            <person name="Crous P.W."/>
            <person name="Fauchery L."/>
            <person name="Girlanda M."/>
            <person name="Hayes R.D."/>
            <person name="Keri Z."/>
            <person name="LaButti K."/>
            <person name="Lipzen A."/>
            <person name="Lombard V."/>
            <person name="Magnuson J."/>
            <person name="Maillard F."/>
            <person name="Murat C."/>
            <person name="Nolan M."/>
            <person name="Ohm R.A."/>
            <person name="Pangilinan J."/>
            <person name="Pereira M.F."/>
            <person name="Perotto S."/>
            <person name="Peter M."/>
            <person name="Pfister S."/>
            <person name="Riley R."/>
            <person name="Sitrit Y."/>
            <person name="Stielow J.B."/>
            <person name="Szollosi G."/>
            <person name="Zifcakova L."/>
            <person name="Stursova M."/>
            <person name="Spatafora J.W."/>
            <person name="Tedersoo L."/>
            <person name="Vaario L.M."/>
            <person name="Yamada A."/>
            <person name="Yan M."/>
            <person name="Wang P."/>
            <person name="Xu J."/>
            <person name="Bruns T."/>
            <person name="Baldrian P."/>
            <person name="Vilgalys R."/>
            <person name="Dunand C."/>
            <person name="Henrissat B."/>
            <person name="Grigoriev I.V."/>
            <person name="Hibbett D."/>
            <person name="Nagy L.G."/>
            <person name="Martin F.M."/>
        </authorList>
    </citation>
    <scope>NUCLEOTIDE SEQUENCE</scope>
    <source>
        <strain evidence="1">P2</strain>
    </source>
</reference>
<keyword evidence="2" id="KW-1185">Reference proteome</keyword>
<comment type="caution">
    <text evidence="1">The sequence shown here is derived from an EMBL/GenBank/DDBJ whole genome shotgun (WGS) entry which is preliminary data.</text>
</comment>
<feature type="non-terminal residue" evidence="1">
    <location>
        <position position="469"/>
    </location>
</feature>
<evidence type="ECO:0000313" key="2">
    <source>
        <dbReference type="Proteomes" id="UP000886501"/>
    </source>
</evidence>
<dbReference type="Proteomes" id="UP000886501">
    <property type="component" value="Unassembled WGS sequence"/>
</dbReference>
<evidence type="ECO:0000313" key="1">
    <source>
        <dbReference type="EMBL" id="KAF9642006.1"/>
    </source>
</evidence>
<dbReference type="EMBL" id="MU118794">
    <property type="protein sequence ID" value="KAF9642006.1"/>
    <property type="molecule type" value="Genomic_DNA"/>
</dbReference>
<reference evidence="1" key="1">
    <citation type="submission" date="2019-10" db="EMBL/GenBank/DDBJ databases">
        <authorList>
            <consortium name="DOE Joint Genome Institute"/>
            <person name="Kuo A."/>
            <person name="Miyauchi S."/>
            <person name="Kiss E."/>
            <person name="Drula E."/>
            <person name="Kohler A."/>
            <person name="Sanchez-Garcia M."/>
            <person name="Andreopoulos B."/>
            <person name="Barry K.W."/>
            <person name="Bonito G."/>
            <person name="Buee M."/>
            <person name="Carver A."/>
            <person name="Chen C."/>
            <person name="Cichocki N."/>
            <person name="Clum A."/>
            <person name="Culley D."/>
            <person name="Crous P.W."/>
            <person name="Fauchery L."/>
            <person name="Girlanda M."/>
            <person name="Hayes R."/>
            <person name="Keri Z."/>
            <person name="Labutti K."/>
            <person name="Lipzen A."/>
            <person name="Lombard V."/>
            <person name="Magnuson J."/>
            <person name="Maillard F."/>
            <person name="Morin E."/>
            <person name="Murat C."/>
            <person name="Nolan M."/>
            <person name="Ohm R."/>
            <person name="Pangilinan J."/>
            <person name="Pereira M."/>
            <person name="Perotto S."/>
            <person name="Peter M."/>
            <person name="Riley R."/>
            <person name="Sitrit Y."/>
            <person name="Stielow B."/>
            <person name="Szollosi G."/>
            <person name="Zifcakova L."/>
            <person name="Stursova M."/>
            <person name="Spatafora J.W."/>
            <person name="Tedersoo L."/>
            <person name="Vaario L.-M."/>
            <person name="Yamada A."/>
            <person name="Yan M."/>
            <person name="Wang P."/>
            <person name="Xu J."/>
            <person name="Bruns T."/>
            <person name="Baldrian P."/>
            <person name="Vilgalys R."/>
            <person name="Henrissat B."/>
            <person name="Grigoriev I.V."/>
            <person name="Hibbett D."/>
            <person name="Nagy L.G."/>
            <person name="Martin F.M."/>
        </authorList>
    </citation>
    <scope>NUCLEOTIDE SEQUENCE</scope>
    <source>
        <strain evidence="1">P2</strain>
    </source>
</reference>
<gene>
    <name evidence="1" type="ORF">BDM02DRAFT_3065727</name>
</gene>
<sequence>TLESLGLIVNLTHSGGICPMSTETQRIFVVDLSGYHFVHVRFCTCSHTSFLEPFRQLLRFRWFPTLTLRPKTVFTFDLMDTYHKVSMQAKLNLYDFYTAIMQKTDNRGHKKAKYRYHEMSRCARQWRHIKDVKRGGAGHTSAVVDDLGNGALAVECLACPHPGWNLPPEWEHASRDKAWLYSLFIAIDVNFRLKLKTRGIKDPELGSGLAYFVNAAKFEAHLKKFIPQEIETCGTEFHAVNQANSKRSKDFTVSGVGAVVCRHGLVRKNGVVDLQKGERFVNMDYIFLSTVKDEKVKIIKVSYDIACRWSIKLFQRIQKYSEELRIPEEKFALEYFILKFHLPAHGSSCHTKYSFNYQPGVRCTHGENIESGWAHTNPAAISTQEMGAGARHSTLNRHWGGWNWWKIIGFGPLLLKNLHEAVHMVKRCEDTCKDFEKHRPPSMVHEWKMMKRRWEMDPSQPDLYLVVEK</sequence>
<feature type="non-terminal residue" evidence="1">
    <location>
        <position position="1"/>
    </location>
</feature>
<organism evidence="1 2">
    <name type="scientific">Thelephora ganbajun</name>
    <name type="common">Ganba fungus</name>
    <dbReference type="NCBI Taxonomy" id="370292"/>
    <lineage>
        <taxon>Eukaryota</taxon>
        <taxon>Fungi</taxon>
        <taxon>Dikarya</taxon>
        <taxon>Basidiomycota</taxon>
        <taxon>Agaricomycotina</taxon>
        <taxon>Agaricomycetes</taxon>
        <taxon>Thelephorales</taxon>
        <taxon>Thelephoraceae</taxon>
        <taxon>Thelephora</taxon>
    </lineage>
</organism>
<accession>A0ACB6YX39</accession>
<proteinExistence type="predicted"/>
<protein>
    <submittedName>
        <fullName evidence="1">Uncharacterized protein</fullName>
    </submittedName>
</protein>